<evidence type="ECO:0000256" key="8">
    <source>
        <dbReference type="ARBA" id="ARBA00022824"/>
    </source>
</evidence>
<comment type="catalytic activity">
    <reaction evidence="15">
        <text>L-threonyl-[protein] + GDP-beta-L-fucose = 3-O-(alpha-L-fucosyl)-L-threonyl-[protein] + GDP + H(+)</text>
        <dbReference type="Rhea" id="RHEA:70491"/>
        <dbReference type="Rhea" id="RHEA-COMP:11060"/>
        <dbReference type="Rhea" id="RHEA-COMP:17915"/>
        <dbReference type="ChEBI" id="CHEBI:15378"/>
        <dbReference type="ChEBI" id="CHEBI:30013"/>
        <dbReference type="ChEBI" id="CHEBI:57273"/>
        <dbReference type="ChEBI" id="CHEBI:58189"/>
        <dbReference type="ChEBI" id="CHEBI:189631"/>
        <dbReference type="EC" id="2.4.1.221"/>
    </reaction>
    <physiologicalReaction direction="left-to-right" evidence="15">
        <dbReference type="Rhea" id="RHEA:70492"/>
    </physiologicalReaction>
</comment>
<dbReference type="AlphaFoldDB" id="A0A8C8CX64"/>
<comment type="catalytic activity">
    <reaction evidence="16">
        <text>L-seryl-[protein] + GDP-beta-L-fucose = 3-O-(alpha-L-fucosyl)-L-seryl-[protein] + GDP + H(+)</text>
        <dbReference type="Rhea" id="RHEA:63644"/>
        <dbReference type="Rhea" id="RHEA-COMP:9863"/>
        <dbReference type="Rhea" id="RHEA-COMP:17914"/>
        <dbReference type="ChEBI" id="CHEBI:15378"/>
        <dbReference type="ChEBI" id="CHEBI:29999"/>
        <dbReference type="ChEBI" id="CHEBI:57273"/>
        <dbReference type="ChEBI" id="CHEBI:58189"/>
        <dbReference type="ChEBI" id="CHEBI:189632"/>
        <dbReference type="EC" id="2.4.1.221"/>
    </reaction>
    <physiologicalReaction direction="left-to-right" evidence="16">
        <dbReference type="Rhea" id="RHEA:63645"/>
    </physiologicalReaction>
</comment>
<dbReference type="Ensembl" id="ENSOTST00005015793.2">
    <property type="protein sequence ID" value="ENSOTSP00005014444.2"/>
    <property type="gene ID" value="ENSOTSG00005007295.2"/>
</dbReference>
<keyword evidence="9" id="KW-0914">Notch signaling pathway</keyword>
<organism evidence="17 18">
    <name type="scientific">Oncorhynchus tshawytscha</name>
    <name type="common">Chinook salmon</name>
    <name type="synonym">Salmo tshawytscha</name>
    <dbReference type="NCBI Taxonomy" id="74940"/>
    <lineage>
        <taxon>Eukaryota</taxon>
        <taxon>Metazoa</taxon>
        <taxon>Chordata</taxon>
        <taxon>Craniata</taxon>
        <taxon>Vertebrata</taxon>
        <taxon>Euteleostomi</taxon>
        <taxon>Actinopterygii</taxon>
        <taxon>Neopterygii</taxon>
        <taxon>Teleostei</taxon>
        <taxon>Protacanthopterygii</taxon>
        <taxon>Salmoniformes</taxon>
        <taxon>Salmonidae</taxon>
        <taxon>Salmoninae</taxon>
        <taxon>Oncorhynchus</taxon>
    </lineage>
</organism>
<comment type="pathway">
    <text evidence="2">Protein modification; protein glycosylation.</text>
</comment>
<reference evidence="17" key="1">
    <citation type="submission" date="2025-08" db="UniProtKB">
        <authorList>
            <consortium name="Ensembl"/>
        </authorList>
    </citation>
    <scope>IDENTIFICATION</scope>
</reference>
<evidence type="ECO:0000256" key="5">
    <source>
        <dbReference type="ARBA" id="ARBA00021745"/>
    </source>
</evidence>
<dbReference type="PANTHER" id="PTHR21420">
    <property type="entry name" value="GDP-FUCOSE PROTEIN O-FUCOSYLTRANSFERASE 1"/>
    <property type="match status" value="1"/>
</dbReference>
<evidence type="ECO:0000256" key="3">
    <source>
        <dbReference type="ARBA" id="ARBA00010626"/>
    </source>
</evidence>
<comment type="subcellular location">
    <subcellularLocation>
        <location evidence="1">Endoplasmic reticulum</location>
    </subcellularLocation>
</comment>
<keyword evidence="8" id="KW-0256">Endoplasmic reticulum</keyword>
<evidence type="ECO:0000256" key="16">
    <source>
        <dbReference type="ARBA" id="ARBA00048647"/>
    </source>
</evidence>
<keyword evidence="11" id="KW-0325">Glycoprotein</keyword>
<evidence type="ECO:0000313" key="18">
    <source>
        <dbReference type="Proteomes" id="UP000694402"/>
    </source>
</evidence>
<dbReference type="Proteomes" id="UP000694402">
    <property type="component" value="Unassembled WGS sequence"/>
</dbReference>
<dbReference type="GO" id="GO:0007219">
    <property type="term" value="P:Notch signaling pathway"/>
    <property type="evidence" value="ECO:0007669"/>
    <property type="project" value="UniProtKB-KW"/>
</dbReference>
<proteinExistence type="inferred from homology"/>
<dbReference type="GO" id="GO:0006004">
    <property type="term" value="P:fucose metabolic process"/>
    <property type="evidence" value="ECO:0007669"/>
    <property type="project" value="UniProtKB-KW"/>
</dbReference>
<dbReference type="GeneTree" id="ENSGT00390000015634"/>
<dbReference type="Gene3D" id="3.40.50.11350">
    <property type="match status" value="1"/>
</dbReference>
<evidence type="ECO:0000256" key="11">
    <source>
        <dbReference type="ARBA" id="ARBA00023180"/>
    </source>
</evidence>
<evidence type="ECO:0000256" key="6">
    <source>
        <dbReference type="ARBA" id="ARBA00022676"/>
    </source>
</evidence>
<name>A0A8C8CX64_ONCTS</name>
<keyword evidence="10" id="KW-1015">Disulfide bond</keyword>
<protein>
    <recommendedName>
        <fullName evidence="5">GDP-fucose protein O-fucosyltransferase 1</fullName>
        <ecNumber evidence="4">2.4.1.221</ecNumber>
    </recommendedName>
    <alternativeName>
        <fullName evidence="14">Peptide-O-fucosyltransferase 1</fullName>
    </alternativeName>
</protein>
<evidence type="ECO:0000256" key="7">
    <source>
        <dbReference type="ARBA" id="ARBA00022679"/>
    </source>
</evidence>
<evidence type="ECO:0000256" key="1">
    <source>
        <dbReference type="ARBA" id="ARBA00004240"/>
    </source>
</evidence>
<dbReference type="PANTHER" id="PTHR21420:SF3">
    <property type="entry name" value="GDP-FUCOSE PROTEIN O-FUCOSYLTRANSFERASE 1"/>
    <property type="match status" value="1"/>
</dbReference>
<dbReference type="GO" id="GO:0008593">
    <property type="term" value="P:regulation of Notch signaling pathway"/>
    <property type="evidence" value="ECO:0007669"/>
    <property type="project" value="TreeGrafter"/>
</dbReference>
<dbReference type="Gene3D" id="3.40.50.11340">
    <property type="match status" value="1"/>
</dbReference>
<dbReference type="GO" id="GO:0005783">
    <property type="term" value="C:endoplasmic reticulum"/>
    <property type="evidence" value="ECO:0007669"/>
    <property type="project" value="UniProtKB-SubCell"/>
</dbReference>
<dbReference type="InterPro" id="IPR039922">
    <property type="entry name" value="POFUT1"/>
</dbReference>
<accession>A0A8C8CX64</accession>
<gene>
    <name evidence="17" type="primary">POFUT1</name>
</gene>
<keyword evidence="18" id="KW-1185">Reference proteome</keyword>
<evidence type="ECO:0000256" key="14">
    <source>
        <dbReference type="ARBA" id="ARBA00033080"/>
    </source>
</evidence>
<dbReference type="UniPathway" id="UPA00378"/>
<evidence type="ECO:0000256" key="15">
    <source>
        <dbReference type="ARBA" id="ARBA00047273"/>
    </source>
</evidence>
<dbReference type="InterPro" id="IPR019378">
    <property type="entry name" value="GDP-Fuc_O-FucTrfase"/>
</dbReference>
<dbReference type="Pfam" id="PF10250">
    <property type="entry name" value="O-FucT"/>
    <property type="match status" value="1"/>
</dbReference>
<dbReference type="EC" id="2.4.1.221" evidence="4"/>
<keyword evidence="13" id="KW-0119">Carbohydrate metabolism</keyword>
<comment type="similarity">
    <text evidence="3">Belongs to the glycosyltransferase 65 family.</text>
</comment>
<sequence length="254" mass="28766">QISLTFAKELTCDDNGYILFCPCMGRFGNQADYFLGSLAFAKMLSCTMAVCRHHAPPESNVPFRNHVSWSVLFGGLSLSSYQLPHWIHSKYLFPPSECPVLAPAQFPVKQEYMGLNQIAARLPRPYVDVQLRIGSGWMSWEHTNTHTRPVWLRSRAWRVLCMTMCFPNLAEIHRALKLWVKKTSACSVYIATCIIVSVHAQVKVVSFKPDLAQMDLYIISQSDHFVGNCVLLFLLLSNETVMCMPGRRLSSGMD</sequence>
<keyword evidence="7" id="KW-0808">Transferase</keyword>
<evidence type="ECO:0000313" key="17">
    <source>
        <dbReference type="Ensembl" id="ENSOTSP00005014444.2"/>
    </source>
</evidence>
<keyword evidence="6" id="KW-0328">Glycosyltransferase</keyword>
<evidence type="ECO:0000256" key="12">
    <source>
        <dbReference type="ARBA" id="ARBA00023253"/>
    </source>
</evidence>
<evidence type="ECO:0000256" key="4">
    <source>
        <dbReference type="ARBA" id="ARBA00012196"/>
    </source>
</evidence>
<dbReference type="GO" id="GO:0046922">
    <property type="term" value="F:peptide-O-fucosyltransferase activity"/>
    <property type="evidence" value="ECO:0007669"/>
    <property type="project" value="UniProtKB-EC"/>
</dbReference>
<evidence type="ECO:0000256" key="9">
    <source>
        <dbReference type="ARBA" id="ARBA00022976"/>
    </source>
</evidence>
<evidence type="ECO:0000256" key="2">
    <source>
        <dbReference type="ARBA" id="ARBA00004922"/>
    </source>
</evidence>
<evidence type="ECO:0000256" key="13">
    <source>
        <dbReference type="ARBA" id="ARBA00023277"/>
    </source>
</evidence>
<evidence type="ECO:0000256" key="10">
    <source>
        <dbReference type="ARBA" id="ARBA00023157"/>
    </source>
</evidence>
<keyword evidence="12" id="KW-0294">Fucose metabolism</keyword>
<reference evidence="17" key="2">
    <citation type="submission" date="2025-09" db="UniProtKB">
        <authorList>
            <consortium name="Ensembl"/>
        </authorList>
    </citation>
    <scope>IDENTIFICATION</scope>
</reference>